<accession>A0A395LX88</accession>
<dbReference type="InterPro" id="IPR051311">
    <property type="entry name" value="DedA_domain"/>
</dbReference>
<evidence type="ECO:0000259" key="7">
    <source>
        <dbReference type="Pfam" id="PF09335"/>
    </source>
</evidence>
<dbReference type="EMBL" id="PHFL01000068">
    <property type="protein sequence ID" value="RFM23207.1"/>
    <property type="molecule type" value="Genomic_DNA"/>
</dbReference>
<comment type="subcellular location">
    <subcellularLocation>
        <location evidence="1">Cell membrane</location>
        <topology evidence="1">Multi-pass membrane protein</topology>
    </subcellularLocation>
</comment>
<reference evidence="8 9" key="1">
    <citation type="journal article" date="2011" name="ISME J.">
        <title>Community ecology of hot spring cyanobacterial mats: predominant populations and their functional potential.</title>
        <authorList>
            <person name="Klatt C.G."/>
            <person name="Wood J.M."/>
            <person name="Rusch D.B."/>
            <person name="Bateson M.M."/>
            <person name="Hamamura N."/>
            <person name="Heidelberg J.F."/>
            <person name="Grossman A.R."/>
            <person name="Bhaya D."/>
            <person name="Cohan F.M."/>
            <person name="Kuhl M."/>
            <person name="Bryant D.A."/>
            <person name="Ward D.M."/>
        </authorList>
    </citation>
    <scope>NUCLEOTIDE SEQUENCE [LARGE SCALE GENOMIC DNA]</scope>
    <source>
        <strain evidence="8">OS</strain>
    </source>
</reference>
<organism evidence="8 9">
    <name type="scientific">Candidatus Thermochlorobacter aerophilus</name>
    <dbReference type="NCBI Taxonomy" id="1868324"/>
    <lineage>
        <taxon>Bacteria</taxon>
        <taxon>Pseudomonadati</taxon>
        <taxon>Chlorobiota</taxon>
        <taxon>Chlorobiia</taxon>
        <taxon>Chlorobiales</taxon>
        <taxon>Candidatus Thermochlorobacteriaceae</taxon>
        <taxon>Candidatus Thermochlorobacter</taxon>
    </lineage>
</organism>
<comment type="caution">
    <text evidence="8">The sequence shown here is derived from an EMBL/GenBank/DDBJ whole genome shotgun (WGS) entry which is preliminary data.</text>
</comment>
<evidence type="ECO:0000256" key="3">
    <source>
        <dbReference type="ARBA" id="ARBA00022692"/>
    </source>
</evidence>
<gene>
    <name evidence="8" type="ORF">D0433_12030</name>
</gene>
<evidence type="ECO:0000256" key="2">
    <source>
        <dbReference type="ARBA" id="ARBA00022475"/>
    </source>
</evidence>
<dbReference type="PANTHER" id="PTHR42709">
    <property type="entry name" value="ALKALINE PHOSPHATASE LIKE PROTEIN"/>
    <property type="match status" value="1"/>
</dbReference>
<evidence type="ECO:0000313" key="9">
    <source>
        <dbReference type="Proteomes" id="UP000266389"/>
    </source>
</evidence>
<evidence type="ECO:0000256" key="1">
    <source>
        <dbReference type="ARBA" id="ARBA00004651"/>
    </source>
</evidence>
<evidence type="ECO:0000256" key="4">
    <source>
        <dbReference type="ARBA" id="ARBA00022989"/>
    </source>
</evidence>
<keyword evidence="4 6" id="KW-1133">Transmembrane helix</keyword>
<proteinExistence type="predicted"/>
<feature type="transmembrane region" description="Helical" evidence="6">
    <location>
        <begin position="186"/>
        <end position="209"/>
    </location>
</feature>
<evidence type="ECO:0000256" key="5">
    <source>
        <dbReference type="ARBA" id="ARBA00023136"/>
    </source>
</evidence>
<keyword evidence="3 6" id="KW-0812">Transmembrane</keyword>
<dbReference type="Proteomes" id="UP000266389">
    <property type="component" value="Unassembled WGS sequence"/>
</dbReference>
<sequence>METMLEELIAIVKTLDSTTIYLFLFAIAYLENVVPPIPGDMPIVFVGTLVALSDLSFVSCVVWASVGSVLGFASMYGVGYWISTRFQKETSVQVHSRWARMVGKFFPAEHLPEIRAKFEKYGYGLILVNRFLTGSRSIISISAGISRLNFFLTHLCAFISAVAWNILMVSGGYVLGDNWQILGDYITTYGTALTIVVLLVVSFLVYRYLRKLRTSSEKSL</sequence>
<feature type="transmembrane region" description="Helical" evidence="6">
    <location>
        <begin position="150"/>
        <end position="174"/>
    </location>
</feature>
<dbReference type="InterPro" id="IPR032816">
    <property type="entry name" value="VTT_dom"/>
</dbReference>
<name>A0A395LX88_9BACT</name>
<feature type="domain" description="VTT" evidence="7">
    <location>
        <begin position="38"/>
        <end position="173"/>
    </location>
</feature>
<dbReference type="AlphaFoldDB" id="A0A395LX88"/>
<dbReference type="GO" id="GO:0005886">
    <property type="term" value="C:plasma membrane"/>
    <property type="evidence" value="ECO:0007669"/>
    <property type="project" value="UniProtKB-SubCell"/>
</dbReference>
<dbReference type="Pfam" id="PF09335">
    <property type="entry name" value="VTT_dom"/>
    <property type="match status" value="1"/>
</dbReference>
<protein>
    <submittedName>
        <fullName evidence="8">DedA family protein</fullName>
    </submittedName>
</protein>
<keyword evidence="2" id="KW-1003">Cell membrane</keyword>
<keyword evidence="5 6" id="KW-0472">Membrane</keyword>
<evidence type="ECO:0000313" key="8">
    <source>
        <dbReference type="EMBL" id="RFM23207.1"/>
    </source>
</evidence>
<evidence type="ECO:0000256" key="6">
    <source>
        <dbReference type="SAM" id="Phobius"/>
    </source>
</evidence>
<dbReference type="PANTHER" id="PTHR42709:SF6">
    <property type="entry name" value="UNDECAPRENYL PHOSPHATE TRANSPORTER A"/>
    <property type="match status" value="1"/>
</dbReference>